<dbReference type="RefSeq" id="WP_148928140.1">
    <property type="nucleotide sequence ID" value="NZ_VNHS01000002.1"/>
</dbReference>
<sequence>MELFLEGFPIFLLIFCRITSFFVVAPVFSTRTVPTMMKVGLSFLVALLVFLSYGLKQTIVPDATYVLAVIREVLAGLLLGYTAYLFFTIIQTAGAFIDLQMGFGMANVIDPMTGTSSPLMGNFKFMVGTLVFLSMNGHHYMLSALLKSYEWIPISNELFTRIYEGSISEFLLRTFADTFMLALQLSAPLVVAMFLVDAGLGLLAKTAPQYNVFVIGAPLKIMIGFLLLAALMPGMIDLFENIFTLMFDALEKLFGIVQARAEQ</sequence>
<evidence type="ECO:0000256" key="5">
    <source>
        <dbReference type="ARBA" id="ARBA00022692"/>
    </source>
</evidence>
<comment type="function">
    <text evidence="1 10">Role in flagellar biosynthesis.</text>
</comment>
<feature type="transmembrane region" description="Helical" evidence="10">
    <location>
        <begin position="210"/>
        <end position="231"/>
    </location>
</feature>
<keyword evidence="7 10" id="KW-0472">Membrane</keyword>
<proteinExistence type="inferred from homology"/>
<keyword evidence="11" id="KW-0969">Cilium</keyword>
<feature type="transmembrane region" description="Helical" evidence="10">
    <location>
        <begin position="73"/>
        <end position="97"/>
    </location>
</feature>
<dbReference type="GO" id="GO:0044780">
    <property type="term" value="P:bacterial-type flagellum assembly"/>
    <property type="evidence" value="ECO:0007669"/>
    <property type="project" value="UniProtKB-UniRule"/>
</dbReference>
<name>A0A5S5CH25_9BACL</name>
<evidence type="ECO:0000256" key="2">
    <source>
        <dbReference type="ARBA" id="ARBA00009772"/>
    </source>
</evidence>
<feature type="transmembrane region" description="Helical" evidence="10">
    <location>
        <begin position="181"/>
        <end position="204"/>
    </location>
</feature>
<dbReference type="Pfam" id="PF01311">
    <property type="entry name" value="Bac_export_1"/>
    <property type="match status" value="1"/>
</dbReference>
<dbReference type="NCBIfam" id="TIGR01400">
    <property type="entry name" value="fliR"/>
    <property type="match status" value="1"/>
</dbReference>
<accession>A0A5S5CH25</accession>
<evidence type="ECO:0000256" key="3">
    <source>
        <dbReference type="ARBA" id="ARBA00021717"/>
    </source>
</evidence>
<dbReference type="Proteomes" id="UP000323257">
    <property type="component" value="Unassembled WGS sequence"/>
</dbReference>
<keyword evidence="4 10" id="KW-1003">Cell membrane</keyword>
<keyword evidence="5 10" id="KW-0812">Transmembrane</keyword>
<comment type="similarity">
    <text evidence="2 10">Belongs to the FliR/MopE/SpaR family.</text>
</comment>
<feature type="transmembrane region" description="Helical" evidence="10">
    <location>
        <begin position="35"/>
        <end position="53"/>
    </location>
</feature>
<dbReference type="InterPro" id="IPR006303">
    <property type="entry name" value="FliR"/>
</dbReference>
<keyword evidence="11" id="KW-0282">Flagellum</keyword>
<feature type="transmembrane region" description="Helical" evidence="10">
    <location>
        <begin position="6"/>
        <end position="28"/>
    </location>
</feature>
<keyword evidence="11" id="KW-0966">Cell projection</keyword>
<dbReference type="InterPro" id="IPR002010">
    <property type="entry name" value="T3SS_IM_R"/>
</dbReference>
<evidence type="ECO:0000256" key="10">
    <source>
        <dbReference type="RuleBase" id="RU362071"/>
    </source>
</evidence>
<evidence type="ECO:0000256" key="1">
    <source>
        <dbReference type="ARBA" id="ARBA00002578"/>
    </source>
</evidence>
<evidence type="ECO:0000256" key="6">
    <source>
        <dbReference type="ARBA" id="ARBA00022989"/>
    </source>
</evidence>
<comment type="caution">
    <text evidence="11">The sequence shown here is derived from an EMBL/GenBank/DDBJ whole genome shotgun (WGS) entry which is preliminary data.</text>
</comment>
<dbReference type="GO" id="GO:0009425">
    <property type="term" value="C:bacterial-type flagellum basal body"/>
    <property type="evidence" value="ECO:0007669"/>
    <property type="project" value="UniProtKB-SubCell"/>
</dbReference>
<evidence type="ECO:0000256" key="7">
    <source>
        <dbReference type="ARBA" id="ARBA00023136"/>
    </source>
</evidence>
<keyword evidence="8 10" id="KW-0975">Bacterial flagellum</keyword>
<dbReference type="EMBL" id="VNHS01000002">
    <property type="protein sequence ID" value="TYP77640.1"/>
    <property type="molecule type" value="Genomic_DNA"/>
</dbReference>
<dbReference type="AlphaFoldDB" id="A0A5S5CH25"/>
<reference evidence="11 12" key="1">
    <citation type="submission" date="2019-07" db="EMBL/GenBank/DDBJ databases">
        <title>Genomic Encyclopedia of Type Strains, Phase III (KMG-III): the genomes of soil and plant-associated and newly described type strains.</title>
        <authorList>
            <person name="Whitman W."/>
        </authorList>
    </citation>
    <scope>NUCLEOTIDE SEQUENCE [LARGE SCALE GENOMIC DNA]</scope>
    <source>
        <strain evidence="11 12">BL24</strain>
    </source>
</reference>
<evidence type="ECO:0000256" key="4">
    <source>
        <dbReference type="ARBA" id="ARBA00022475"/>
    </source>
</evidence>
<protein>
    <recommendedName>
        <fullName evidence="3 9">Flagellar biosynthetic protein FliR</fullName>
    </recommendedName>
</protein>
<evidence type="ECO:0000256" key="9">
    <source>
        <dbReference type="NCBIfam" id="TIGR01400"/>
    </source>
</evidence>
<evidence type="ECO:0000256" key="8">
    <source>
        <dbReference type="ARBA" id="ARBA00023143"/>
    </source>
</evidence>
<dbReference type="PANTHER" id="PTHR30065">
    <property type="entry name" value="FLAGELLAR BIOSYNTHETIC PROTEIN FLIR"/>
    <property type="match status" value="1"/>
</dbReference>
<comment type="subcellular location">
    <subcellularLocation>
        <location evidence="10">Cell membrane</location>
        <topology evidence="10">Multi-pass membrane protein</topology>
    </subcellularLocation>
    <subcellularLocation>
        <location evidence="10">Bacterial flagellum basal body</location>
    </subcellularLocation>
</comment>
<dbReference type="PRINTS" id="PR00953">
    <property type="entry name" value="TYPE3IMRPROT"/>
</dbReference>
<organism evidence="11 12">
    <name type="scientific">Paenibacillus methanolicus</name>
    <dbReference type="NCBI Taxonomy" id="582686"/>
    <lineage>
        <taxon>Bacteria</taxon>
        <taxon>Bacillati</taxon>
        <taxon>Bacillota</taxon>
        <taxon>Bacilli</taxon>
        <taxon>Bacillales</taxon>
        <taxon>Paenibacillaceae</taxon>
        <taxon>Paenibacillus</taxon>
    </lineage>
</organism>
<keyword evidence="12" id="KW-1185">Reference proteome</keyword>
<evidence type="ECO:0000313" key="12">
    <source>
        <dbReference type="Proteomes" id="UP000323257"/>
    </source>
</evidence>
<gene>
    <name evidence="11" type="ORF">BCM02_102201</name>
</gene>
<evidence type="ECO:0000313" key="11">
    <source>
        <dbReference type="EMBL" id="TYP77640.1"/>
    </source>
</evidence>
<dbReference type="PANTHER" id="PTHR30065:SF1">
    <property type="entry name" value="SURFACE PRESENTATION OF ANTIGENS PROTEIN SPAR"/>
    <property type="match status" value="1"/>
</dbReference>
<dbReference type="OrthoDB" id="9807748at2"/>
<keyword evidence="6 10" id="KW-1133">Transmembrane helix</keyword>
<dbReference type="GO" id="GO:0005886">
    <property type="term" value="C:plasma membrane"/>
    <property type="evidence" value="ECO:0007669"/>
    <property type="project" value="UniProtKB-SubCell"/>
</dbReference>
<dbReference type="GO" id="GO:0006605">
    <property type="term" value="P:protein targeting"/>
    <property type="evidence" value="ECO:0007669"/>
    <property type="project" value="UniProtKB-UniRule"/>
</dbReference>